<dbReference type="KEGG" id="abac:LuPra_00647"/>
<feature type="transmembrane region" description="Helical" evidence="2">
    <location>
        <begin position="32"/>
        <end position="49"/>
    </location>
</feature>
<evidence type="ECO:0000259" key="3">
    <source>
        <dbReference type="Pfam" id="PF09822"/>
    </source>
</evidence>
<evidence type="ECO:0000256" key="2">
    <source>
        <dbReference type="SAM" id="Phobius"/>
    </source>
</evidence>
<dbReference type="RefSeq" id="WP_157898673.1">
    <property type="nucleotide sequence ID" value="NZ_CP015136.1"/>
</dbReference>
<organism evidence="5 6">
    <name type="scientific">Luteitalea pratensis</name>
    <dbReference type="NCBI Taxonomy" id="1855912"/>
    <lineage>
        <taxon>Bacteria</taxon>
        <taxon>Pseudomonadati</taxon>
        <taxon>Acidobacteriota</taxon>
        <taxon>Vicinamibacteria</taxon>
        <taxon>Vicinamibacterales</taxon>
        <taxon>Vicinamibacteraceae</taxon>
        <taxon>Luteitalea</taxon>
    </lineage>
</organism>
<dbReference type="AlphaFoldDB" id="A0A143PI81"/>
<feature type="transmembrane region" description="Helical" evidence="2">
    <location>
        <begin position="6"/>
        <end position="25"/>
    </location>
</feature>
<keyword evidence="6" id="KW-1185">Reference proteome</keyword>
<evidence type="ECO:0000259" key="4">
    <source>
        <dbReference type="Pfam" id="PF23357"/>
    </source>
</evidence>
<dbReference type="STRING" id="1855912.LuPra_00647"/>
<gene>
    <name evidence="5" type="ORF">LuPra_00647</name>
</gene>
<feature type="transmembrane region" description="Helical" evidence="2">
    <location>
        <begin position="69"/>
        <end position="88"/>
    </location>
</feature>
<sequence length="536" mass="57937">MTRFVNVLGWIGTALVVAAVAIRFIRPEQQHLWQRLALAGLVVVLAYLVTQWRDFVALWSRRGTRAGALTSASVLLLLGILVGVNYIASRQHKRWDLTAGGQFTLSDQSRKVLDGLKTPVNVKVFAKDTEFQRFRDRLDGYTYASPQLKVEYIDPDKQPAVARQWQVQQYGTIAVDYNGRIERVTTDTEQDITNAIVKAVEGGEKKVYFSQGHGERDTTSADQRSGYNAIAGALQRDNFAVDKVVLAQQQDVPADAAVLVIAGPKNDFLQPELDMVRRYLDKGGKLLLLIDPPDGAEAAPLTGLIALAKAWGVEVGTNVVVDVSSVGQLLGAGPSVPVVATYPDHPITENFGLITAFPLARAVTPVEGGTNGRTAQPIATTSAQSWAETDLKAVFAGTPVQRDEAAGEKEGPVTLAVAVGVDAPNAKATPPPPPPVPGQAPPETPAKPQTRVVVIGDSDFATNAVLGTQGNRDFFLNAVNWVAQQENLIAIRPKQAGDRRVTMTEDQQRRVLYLSVLGLPLIVAALGIWTWSRRRG</sequence>
<dbReference type="Pfam" id="PF23357">
    <property type="entry name" value="DUF7088"/>
    <property type="match status" value="1"/>
</dbReference>
<dbReference type="SUPFAM" id="SSF52317">
    <property type="entry name" value="Class I glutamine amidotransferase-like"/>
    <property type="match status" value="1"/>
</dbReference>
<dbReference type="OrthoDB" id="9766228at2"/>
<feature type="domain" description="DUF7088" evidence="4">
    <location>
        <begin position="102"/>
        <end position="174"/>
    </location>
</feature>
<name>A0A143PI81_LUTPR</name>
<keyword evidence="2" id="KW-1133">Transmembrane helix</keyword>
<dbReference type="InterPro" id="IPR019196">
    <property type="entry name" value="ABC_transp_unknown"/>
</dbReference>
<evidence type="ECO:0000313" key="6">
    <source>
        <dbReference type="Proteomes" id="UP000076079"/>
    </source>
</evidence>
<evidence type="ECO:0000256" key="1">
    <source>
        <dbReference type="SAM" id="MobiDB-lite"/>
    </source>
</evidence>
<feature type="region of interest" description="Disordered" evidence="1">
    <location>
        <begin position="423"/>
        <end position="447"/>
    </location>
</feature>
<protein>
    <submittedName>
        <fullName evidence="5">Gliding-associated putative ABC transporter substrate-binding component GldG</fullName>
    </submittedName>
</protein>
<dbReference type="InterPro" id="IPR055396">
    <property type="entry name" value="DUF7088"/>
</dbReference>
<accession>A0A143PI81</accession>
<reference evidence="6" key="2">
    <citation type="submission" date="2016-04" db="EMBL/GenBank/DDBJ databases">
        <title>First Complete Genome Sequence of a Subdivision 6 Acidobacterium.</title>
        <authorList>
            <person name="Huang S."/>
            <person name="Vieira S."/>
            <person name="Bunk B."/>
            <person name="Riedel T."/>
            <person name="Sproeer C."/>
            <person name="Overmann J."/>
        </authorList>
    </citation>
    <scope>NUCLEOTIDE SEQUENCE [LARGE SCALE GENOMIC DNA]</scope>
    <source>
        <strain evidence="6">DSM 100886 HEG_-6_39</strain>
    </source>
</reference>
<feature type="transmembrane region" description="Helical" evidence="2">
    <location>
        <begin position="511"/>
        <end position="531"/>
    </location>
</feature>
<keyword evidence="2" id="KW-0472">Membrane</keyword>
<dbReference type="Pfam" id="PF09822">
    <property type="entry name" value="ABC_transp_aux"/>
    <property type="match status" value="1"/>
</dbReference>
<dbReference type="EMBL" id="CP015136">
    <property type="protein sequence ID" value="AMY07474.1"/>
    <property type="molecule type" value="Genomic_DNA"/>
</dbReference>
<dbReference type="Proteomes" id="UP000076079">
    <property type="component" value="Chromosome"/>
</dbReference>
<feature type="compositionally biased region" description="Pro residues" evidence="1">
    <location>
        <begin position="429"/>
        <end position="445"/>
    </location>
</feature>
<evidence type="ECO:0000313" key="5">
    <source>
        <dbReference type="EMBL" id="AMY07474.1"/>
    </source>
</evidence>
<dbReference type="InterPro" id="IPR029062">
    <property type="entry name" value="Class_I_gatase-like"/>
</dbReference>
<proteinExistence type="predicted"/>
<feature type="domain" description="ABC-type uncharacterised transport system" evidence="3">
    <location>
        <begin position="205"/>
        <end position="478"/>
    </location>
</feature>
<keyword evidence="2" id="KW-0812">Transmembrane</keyword>
<reference evidence="5 6" key="1">
    <citation type="journal article" date="2016" name="Genome Announc.">
        <title>First Complete Genome Sequence of a Subdivision 6 Acidobacterium Strain.</title>
        <authorList>
            <person name="Huang S."/>
            <person name="Vieira S."/>
            <person name="Bunk B."/>
            <person name="Riedel T."/>
            <person name="Sproer C."/>
            <person name="Overmann J."/>
        </authorList>
    </citation>
    <scope>NUCLEOTIDE SEQUENCE [LARGE SCALE GENOMIC DNA]</scope>
    <source>
        <strain evidence="6">DSM 100886 HEG_-6_39</strain>
    </source>
</reference>